<feature type="region of interest" description="Disordered" evidence="1">
    <location>
        <begin position="292"/>
        <end position="357"/>
    </location>
</feature>
<evidence type="ECO:0000259" key="2">
    <source>
        <dbReference type="PROSITE" id="PS51186"/>
    </source>
</evidence>
<comment type="caution">
    <text evidence="3">The sequence shown here is derived from an EMBL/GenBank/DDBJ whole genome shotgun (WGS) entry which is preliminary data.</text>
</comment>
<proteinExistence type="predicted"/>
<dbReference type="SUPFAM" id="SSF55729">
    <property type="entry name" value="Acyl-CoA N-acyltransferases (Nat)"/>
    <property type="match status" value="1"/>
</dbReference>
<dbReference type="OrthoDB" id="41532at2759"/>
<sequence>MGDEEGKGVVIRRYDPKADRDGTEAVERDCELGPPGAMSLHADLLGDPVARIRHSPLYLMLVCAVPCRGGRIVGVVRGTVKSVATGERRGTGAPGFANVGYILGLHVAASHRRMGIALMLVQQLERWFEHNGAEYAYIATDKSNKPSLRLFTVRCGYSEFRTPYLLVNPVHSHRLRPPRRATVIPPCPPTTPSACTLPGSRTWSCLLPRRHRRRPRQRPLPRGMLLAIVDSNGYSSPPVSWAVATGQCLGLRRRVPPRVPPRRRVRHPRAGPRRQVAARPVRAGLVPPVRRVVRLRRRGRRGGGAGPAPLRSRIPHWPRLSCDDDLSSAAPRTDGTGPRRPLAAPSSWTPGRCEDSS</sequence>
<dbReference type="FunFam" id="3.40.630.30:FF:000116">
    <property type="entry name" value="Putative N-acetyltransferase HLS1"/>
    <property type="match status" value="1"/>
</dbReference>
<name>A0A835FAV8_9POAL</name>
<dbReference type="InterPro" id="IPR052810">
    <property type="entry name" value="Plant_NAT"/>
</dbReference>
<evidence type="ECO:0000313" key="4">
    <source>
        <dbReference type="Proteomes" id="UP000636709"/>
    </source>
</evidence>
<dbReference type="InterPro" id="IPR016181">
    <property type="entry name" value="Acyl_CoA_acyltransferase"/>
</dbReference>
<protein>
    <recommendedName>
        <fullName evidence="2">N-acetyltransferase domain-containing protein</fullName>
    </recommendedName>
</protein>
<reference evidence="3" key="1">
    <citation type="submission" date="2020-07" db="EMBL/GenBank/DDBJ databases">
        <title>Genome sequence and genetic diversity analysis of an under-domesticated orphan crop, white fonio (Digitaria exilis).</title>
        <authorList>
            <person name="Bennetzen J.L."/>
            <person name="Chen S."/>
            <person name="Ma X."/>
            <person name="Wang X."/>
            <person name="Yssel A.E.J."/>
            <person name="Chaluvadi S.R."/>
            <person name="Johnson M."/>
            <person name="Gangashetty P."/>
            <person name="Hamidou F."/>
            <person name="Sanogo M.D."/>
            <person name="Zwaenepoel A."/>
            <person name="Wallace J."/>
            <person name="Van De Peer Y."/>
            <person name="Van Deynze A."/>
        </authorList>
    </citation>
    <scope>NUCLEOTIDE SEQUENCE</scope>
    <source>
        <tissue evidence="3">Leaves</tissue>
    </source>
</reference>
<accession>A0A835FAV8</accession>
<organism evidence="3 4">
    <name type="scientific">Digitaria exilis</name>
    <dbReference type="NCBI Taxonomy" id="1010633"/>
    <lineage>
        <taxon>Eukaryota</taxon>
        <taxon>Viridiplantae</taxon>
        <taxon>Streptophyta</taxon>
        <taxon>Embryophyta</taxon>
        <taxon>Tracheophyta</taxon>
        <taxon>Spermatophyta</taxon>
        <taxon>Magnoliopsida</taxon>
        <taxon>Liliopsida</taxon>
        <taxon>Poales</taxon>
        <taxon>Poaceae</taxon>
        <taxon>PACMAD clade</taxon>
        <taxon>Panicoideae</taxon>
        <taxon>Panicodae</taxon>
        <taxon>Paniceae</taxon>
        <taxon>Anthephorinae</taxon>
        <taxon>Digitaria</taxon>
    </lineage>
</organism>
<gene>
    <name evidence="3" type="ORF">HU200_015122</name>
</gene>
<dbReference type="CDD" id="cd04301">
    <property type="entry name" value="NAT_SF"/>
    <property type="match status" value="1"/>
</dbReference>
<feature type="region of interest" description="Disordered" evidence="1">
    <location>
        <begin position="254"/>
        <end position="278"/>
    </location>
</feature>
<feature type="compositionally biased region" description="Basic residues" evidence="1">
    <location>
        <begin position="292"/>
        <end position="301"/>
    </location>
</feature>
<dbReference type="AlphaFoldDB" id="A0A835FAV8"/>
<evidence type="ECO:0000256" key="1">
    <source>
        <dbReference type="SAM" id="MobiDB-lite"/>
    </source>
</evidence>
<feature type="compositionally biased region" description="Basic residues" evidence="1">
    <location>
        <begin position="254"/>
        <end position="272"/>
    </location>
</feature>
<dbReference type="Proteomes" id="UP000636709">
    <property type="component" value="Unassembled WGS sequence"/>
</dbReference>
<keyword evidence="4" id="KW-1185">Reference proteome</keyword>
<dbReference type="EMBL" id="JACEFO010001603">
    <property type="protein sequence ID" value="KAF8732784.1"/>
    <property type="molecule type" value="Genomic_DNA"/>
</dbReference>
<dbReference type="Pfam" id="PF00583">
    <property type="entry name" value="Acetyltransf_1"/>
    <property type="match status" value="1"/>
</dbReference>
<feature type="domain" description="N-acetyltransferase" evidence="2">
    <location>
        <begin position="9"/>
        <end position="176"/>
    </location>
</feature>
<dbReference type="PANTHER" id="PTHR47370:SF10">
    <property type="entry name" value="N-ACETYLTRANSFERASE HLS1-RELATED"/>
    <property type="match status" value="1"/>
</dbReference>
<dbReference type="PROSITE" id="PS51186">
    <property type="entry name" value="GNAT"/>
    <property type="match status" value="1"/>
</dbReference>
<dbReference type="Gene3D" id="3.40.630.30">
    <property type="match status" value="1"/>
</dbReference>
<dbReference type="PANTHER" id="PTHR47370">
    <property type="entry name" value="ACYL-COA N-ACYLTRANSFERASES (NAT) SUPERFAMILY PROTEIN"/>
    <property type="match status" value="1"/>
</dbReference>
<dbReference type="InterPro" id="IPR000182">
    <property type="entry name" value="GNAT_dom"/>
</dbReference>
<dbReference type="GO" id="GO:0016747">
    <property type="term" value="F:acyltransferase activity, transferring groups other than amino-acyl groups"/>
    <property type="evidence" value="ECO:0007669"/>
    <property type="project" value="InterPro"/>
</dbReference>
<evidence type="ECO:0000313" key="3">
    <source>
        <dbReference type="EMBL" id="KAF8732784.1"/>
    </source>
</evidence>